<feature type="chain" id="PRO_5020612793" evidence="1">
    <location>
        <begin position="26"/>
        <end position="74"/>
    </location>
</feature>
<evidence type="ECO:0000313" key="2">
    <source>
        <dbReference type="EMBL" id="RXG29176.1"/>
    </source>
</evidence>
<dbReference type="EMBL" id="QOVL01000009">
    <property type="protein sequence ID" value="RXG29176.1"/>
    <property type="molecule type" value="Genomic_DNA"/>
</dbReference>
<feature type="signal peptide" evidence="1">
    <location>
        <begin position="1"/>
        <end position="25"/>
    </location>
</feature>
<evidence type="ECO:0000313" key="3">
    <source>
        <dbReference type="Proteomes" id="UP000290608"/>
    </source>
</evidence>
<dbReference type="Proteomes" id="UP000290608">
    <property type="component" value="Unassembled WGS sequence"/>
</dbReference>
<evidence type="ECO:0000256" key="1">
    <source>
        <dbReference type="SAM" id="SignalP"/>
    </source>
</evidence>
<organism evidence="2 3">
    <name type="scientific">Leeuwenhoekiella marinoflava</name>
    <dbReference type="NCBI Taxonomy" id="988"/>
    <lineage>
        <taxon>Bacteria</taxon>
        <taxon>Pseudomonadati</taxon>
        <taxon>Bacteroidota</taxon>
        <taxon>Flavobacteriia</taxon>
        <taxon>Flavobacteriales</taxon>
        <taxon>Flavobacteriaceae</taxon>
        <taxon>Leeuwenhoekiella</taxon>
    </lineage>
</organism>
<proteinExistence type="predicted"/>
<sequence>MVTFIMFRNKLFFTILLFSSFFSNGMEEEDVASRFCHALAEGIARDSGLTGDEYTREYAEAYHDCENTDWEPPQ</sequence>
<protein>
    <submittedName>
        <fullName evidence="2">Uncharacterized protein</fullName>
    </submittedName>
</protein>
<comment type="caution">
    <text evidence="2">The sequence shown here is derived from an EMBL/GenBank/DDBJ whole genome shotgun (WGS) entry which is preliminary data.</text>
</comment>
<accession>A0A4Q0PLG2</accession>
<dbReference type="AlphaFoldDB" id="A0A4Q0PLG2"/>
<reference evidence="2 3" key="1">
    <citation type="submission" date="2018-07" db="EMBL/GenBank/DDBJ databases">
        <title>Leeuwenhoekiella genomics.</title>
        <authorList>
            <person name="Tahon G."/>
            <person name="Willems A."/>
        </authorList>
    </citation>
    <scope>NUCLEOTIDE SEQUENCE [LARGE SCALE GENOMIC DNA]</scope>
    <source>
        <strain evidence="2 3">LMG 1345</strain>
    </source>
</reference>
<gene>
    <name evidence="2" type="ORF">DSL99_2114</name>
</gene>
<keyword evidence="1" id="KW-0732">Signal</keyword>
<dbReference type="STRING" id="1122159.SAMN02745246_02251"/>
<name>A0A4Q0PLG2_9FLAO</name>